<dbReference type="Pfam" id="PF12937">
    <property type="entry name" value="F-box-like"/>
    <property type="match status" value="1"/>
</dbReference>
<feature type="compositionally biased region" description="Basic and acidic residues" evidence="6">
    <location>
        <begin position="595"/>
        <end position="604"/>
    </location>
</feature>
<keyword evidence="4" id="KW-0698">rRNA processing</keyword>
<dbReference type="InterPro" id="IPR019775">
    <property type="entry name" value="WD40_repeat_CS"/>
</dbReference>
<keyword evidence="4" id="KW-0949">S-adenosyl-L-methionine</keyword>
<evidence type="ECO:0000256" key="4">
    <source>
        <dbReference type="HAMAP-Rule" id="MF_03146"/>
    </source>
</evidence>
<dbReference type="PROSITE" id="PS50082">
    <property type="entry name" value="WD_REPEATS_2"/>
    <property type="match status" value="5"/>
</dbReference>
<dbReference type="Pfam" id="PF04034">
    <property type="entry name" value="Ribo_biogen_C"/>
    <property type="match status" value="1"/>
</dbReference>
<sequence>MFDTRNGRSGEGGEGCKPALCSTASTSSEGALPADAALIRAKKKKTNGVNCFSVSDCFAANDGVQMFRNMLRKADAEERNALLYELLISCDASNLEYAASLLEEVQRKRNAFCKADPFTSLPTPVALKILHLLDPRSLCKCMRVCRAWRTLCGEPCLWKSLCALPRSFRMCSLEAERRQLQRYTIGDGTILWKDAFAERYRLWCNWHAGRCVIRTFEGHTQGISCVQFDSERIVSGSSDNTIRLWDIKNGAVPGLGTMTLTGHSDTVSCRFLSGLGSRCEHDLVIYSVQANDGRTYEFCTMPSGLSAGLLASLTAVIPISDYWAFYLVACSLCAIVAFCQVWDLAVNTTWSSIACRRTMVGHTNFVRCLQMDEERLISGSYDCLLKMWSVETGGCTRTLRGHNGAVLCLQSDGATLFSGSADFSIKCWDERIGVCVMTLHNAHENAVTCLRFDNERIVSGSVDRTIKMWDLRSGRCLQTLDWKLSEGHTGVVRCLQVDAWRIVSAADDRTVKVWNLHSGERLCTLHSHTDGVTCVQFNDHQIVSAVTIWQRANPGTSLRCTIFGLSRGLHTASKGEHRGVEGNMASPKTIGEGEVGARKEEKGFSKIPSNDILPSDDDSDEDGVSDEGEVDDLPCKLAMFDFEQCDPKRCSGRKLARLNMVSSLKMGKKFPGLLLTPAANSTLSRADSRFILSNGLGVVDCSWHQVNCTPLYRAKSSKQRLLPYLIAANPVNFGKPCELSCAEALAAGLYIIGEVRGAKLVLSKFKWGPAFLELNRDLLDRYAACSTAAEVIAAQNDHLQTIEEESLQERNKAIDLPPSDCSDDEIEPQIVSQTKRVEIMEEKDGEKNALEVVSAFGYEQEEQPFKQGAEAKLYRCIYLGKEAVLKERFPKNYRHPAMDELLTKERIKAELRAICKCKQVWLIRFSNRLKITRCGVLFPFFNSVECHWYRIFQMGVDVPAIYFVNAEKNHFIMERIGGGVTARQYIEDVRNRENFRQIYFYFKEVLVEFGRRLGAIIGKIHENGIMHGDLTSSNVLLRNGDPKHIVLLDFGLSEGNATPESKGVDLYVLERAINSTHADTEFFFESILQGYKEYNEKQFNAVFKKLEEIRLRGRKRDMVG</sequence>
<dbReference type="InterPro" id="IPR000719">
    <property type="entry name" value="Prot_kinase_dom"/>
</dbReference>
<dbReference type="GO" id="GO:0005776">
    <property type="term" value="C:autophagosome"/>
    <property type="evidence" value="ECO:0007669"/>
    <property type="project" value="UniProtKB-SubCell"/>
</dbReference>
<dbReference type="AlphaFoldDB" id="A0A9J2Q1D9"/>
<dbReference type="PROSITE" id="PS50011">
    <property type="entry name" value="PROTEIN_KINASE_DOM"/>
    <property type="match status" value="1"/>
</dbReference>
<dbReference type="GO" id="GO:0106388">
    <property type="term" value="F:rRNA small subunit aminocarboxypropyltransferase activity"/>
    <property type="evidence" value="ECO:0007669"/>
    <property type="project" value="UniProtKB-EC"/>
</dbReference>
<dbReference type="InterPro" id="IPR036322">
    <property type="entry name" value="WD40_repeat_dom_sf"/>
</dbReference>
<dbReference type="InterPro" id="IPR001810">
    <property type="entry name" value="F-box_dom"/>
</dbReference>
<evidence type="ECO:0000256" key="1">
    <source>
        <dbReference type="ARBA" id="ARBA00004419"/>
    </source>
</evidence>
<keyword evidence="4" id="KW-0690">Ribosome biogenesis</keyword>
<accession>A0A9J2Q1D9</accession>
<dbReference type="EC" id="2.5.1.157" evidence="4"/>
<feature type="binding site" evidence="4">
    <location>
        <position position="699"/>
    </location>
    <ligand>
        <name>S-adenosyl-L-methionine</name>
        <dbReference type="ChEBI" id="CHEBI:59789"/>
    </ligand>
</feature>
<dbReference type="Gene3D" id="2.130.10.10">
    <property type="entry name" value="YVTN repeat-like/Quinoprotein amine dehydrogenase"/>
    <property type="match status" value="2"/>
</dbReference>
<dbReference type="SUPFAM" id="SSF50978">
    <property type="entry name" value="WD40 repeat-like"/>
    <property type="match status" value="2"/>
</dbReference>
<feature type="repeat" description="WD" evidence="5">
    <location>
        <begin position="399"/>
        <end position="438"/>
    </location>
</feature>
<dbReference type="SMART" id="SM00256">
    <property type="entry name" value="FBOX"/>
    <property type="match status" value="1"/>
</dbReference>
<dbReference type="InterPro" id="IPR007177">
    <property type="entry name" value="Tsr3_C"/>
</dbReference>
<keyword evidence="9" id="KW-1185">Reference proteome</keyword>
<feature type="domain" description="Protein kinase" evidence="7">
    <location>
        <begin position="859"/>
        <end position="1120"/>
    </location>
</feature>
<dbReference type="NCBIfam" id="NF002621">
    <property type="entry name" value="PRK02287.1"/>
    <property type="match status" value="1"/>
</dbReference>
<dbReference type="PANTHER" id="PTHR19849">
    <property type="entry name" value="PHOSPHOLIPASE A-2-ACTIVATING PROTEIN"/>
    <property type="match status" value="1"/>
</dbReference>
<dbReference type="GO" id="GO:0005524">
    <property type="term" value="F:ATP binding"/>
    <property type="evidence" value="ECO:0007669"/>
    <property type="project" value="InterPro"/>
</dbReference>
<protein>
    <recommendedName>
        <fullName evidence="4">18S rRNA aminocarboxypropyltransferase</fullName>
        <ecNumber evidence="4">2.5.1.157</ecNumber>
    </recommendedName>
</protein>
<dbReference type="Pfam" id="PF00400">
    <property type="entry name" value="WD40"/>
    <property type="match status" value="5"/>
</dbReference>
<dbReference type="SMART" id="SM00320">
    <property type="entry name" value="WD40"/>
    <property type="match status" value="6"/>
</dbReference>
<dbReference type="InterPro" id="IPR007209">
    <property type="entry name" value="RNaseL-inhib-like_metal-bd_dom"/>
</dbReference>
<evidence type="ECO:0000313" key="9">
    <source>
        <dbReference type="Proteomes" id="UP000036681"/>
    </source>
</evidence>
<dbReference type="PRINTS" id="PR00320">
    <property type="entry name" value="GPROTEINBRPT"/>
</dbReference>
<keyword evidence="3" id="KW-0677">Repeat</keyword>
<evidence type="ECO:0000256" key="3">
    <source>
        <dbReference type="ARBA" id="ARBA00022737"/>
    </source>
</evidence>
<evidence type="ECO:0000259" key="7">
    <source>
        <dbReference type="PROSITE" id="PS50011"/>
    </source>
</evidence>
<dbReference type="PROSITE" id="PS00109">
    <property type="entry name" value="PROTEIN_KINASE_TYR"/>
    <property type="match status" value="1"/>
</dbReference>
<dbReference type="Gene3D" id="1.10.510.10">
    <property type="entry name" value="Transferase(Phosphotransferase) domain 1"/>
    <property type="match status" value="1"/>
</dbReference>
<evidence type="ECO:0000256" key="6">
    <source>
        <dbReference type="SAM" id="MobiDB-lite"/>
    </source>
</evidence>
<feature type="repeat" description="WD" evidence="5">
    <location>
        <begin position="485"/>
        <end position="524"/>
    </location>
</feature>
<dbReference type="GO" id="GO:1904047">
    <property type="term" value="F:S-adenosyl-L-methionine binding"/>
    <property type="evidence" value="ECO:0007669"/>
    <property type="project" value="UniProtKB-UniRule"/>
</dbReference>
<dbReference type="InterPro" id="IPR036047">
    <property type="entry name" value="F-box-like_dom_sf"/>
</dbReference>
<dbReference type="GO" id="GO:0043161">
    <property type="term" value="P:proteasome-mediated ubiquitin-dependent protein catabolic process"/>
    <property type="evidence" value="ECO:0007669"/>
    <property type="project" value="TreeGrafter"/>
</dbReference>
<comment type="similarity">
    <text evidence="4">Belongs to the TDD superfamily. TSR3 family.</text>
</comment>
<feature type="binding site" evidence="4">
    <location>
        <position position="722"/>
    </location>
    <ligand>
        <name>S-adenosyl-L-methionine</name>
        <dbReference type="ChEBI" id="CHEBI:59789"/>
    </ligand>
</feature>
<comment type="caution">
    <text evidence="4">Lacks conserved residue(s) required for the propagation of feature annotation.</text>
</comment>
<feature type="repeat" description="WD" evidence="5">
    <location>
        <begin position="359"/>
        <end position="398"/>
    </location>
</feature>
<dbReference type="InterPro" id="IPR011009">
    <property type="entry name" value="Kinase-like_dom_sf"/>
</dbReference>
<dbReference type="PANTHER" id="PTHR19849:SF1">
    <property type="entry name" value="F-BOX_WD REPEAT-CONTAINING PROTEIN 7"/>
    <property type="match status" value="1"/>
</dbReference>
<dbReference type="CDD" id="cd00200">
    <property type="entry name" value="WD40"/>
    <property type="match status" value="1"/>
</dbReference>
<keyword evidence="4" id="KW-0808">Transferase</keyword>
<dbReference type="InterPro" id="IPR001680">
    <property type="entry name" value="WD40_rpt"/>
</dbReference>
<feature type="repeat" description="WD" evidence="5">
    <location>
        <begin position="440"/>
        <end position="479"/>
    </location>
</feature>
<dbReference type="Pfam" id="PF04068">
    <property type="entry name" value="Fer4_RLI"/>
    <property type="match status" value="1"/>
</dbReference>
<comment type="function">
    <text evidence="4">Aminocarboxypropyltransferase that catalyzes the aminocarboxypropyl transfer on pseudouridine in 18S rRNA. It constitutes the last step in biosynthesis of the hypermodified N1-methyl-N3-(3-amino-3-carboxypropyl) pseudouridine (m1acp3-Psi).</text>
</comment>
<feature type="region of interest" description="Disordered" evidence="6">
    <location>
        <begin position="574"/>
        <end position="629"/>
    </location>
</feature>
<dbReference type="Pfam" id="PF06293">
    <property type="entry name" value="Kdo"/>
    <property type="match status" value="1"/>
</dbReference>
<dbReference type="InterPro" id="IPR022968">
    <property type="entry name" value="Tsr3-like"/>
</dbReference>
<feature type="domain" description="F-box" evidence="8">
    <location>
        <begin position="115"/>
        <end position="161"/>
    </location>
</feature>
<feature type="repeat" description="WD" evidence="5">
    <location>
        <begin position="216"/>
        <end position="250"/>
    </location>
</feature>
<dbReference type="GO" id="GO:0005634">
    <property type="term" value="C:nucleus"/>
    <property type="evidence" value="ECO:0007669"/>
    <property type="project" value="TreeGrafter"/>
</dbReference>
<dbReference type="GO" id="GO:0043130">
    <property type="term" value="F:ubiquitin binding"/>
    <property type="evidence" value="ECO:0007669"/>
    <property type="project" value="TreeGrafter"/>
</dbReference>
<dbReference type="InterPro" id="IPR020472">
    <property type="entry name" value="WD40_PAC1"/>
</dbReference>
<comment type="subcellular location">
    <subcellularLocation>
        <location evidence="1">Cytoplasmic vesicle</location>
        <location evidence="1">Autophagosome</location>
    </subcellularLocation>
</comment>
<comment type="catalytic activity">
    <reaction evidence="4">
        <text>an N(1)-methylpseudouridine in rRNA + S-adenosyl-L-methionine = N(1)-methyl-N(3)-[(3S)-3-amino-3-carboxypropyl]pseudouridine in rRNA + S-methyl-5'-thioadenosine + H(+)</text>
        <dbReference type="Rhea" id="RHEA:63296"/>
        <dbReference type="Rhea" id="RHEA-COMP:11634"/>
        <dbReference type="Rhea" id="RHEA-COMP:16310"/>
        <dbReference type="ChEBI" id="CHEBI:15378"/>
        <dbReference type="ChEBI" id="CHEBI:17509"/>
        <dbReference type="ChEBI" id="CHEBI:59789"/>
        <dbReference type="ChEBI" id="CHEBI:74890"/>
        <dbReference type="ChEBI" id="CHEBI:146234"/>
        <dbReference type="EC" id="2.5.1.157"/>
    </reaction>
</comment>
<evidence type="ECO:0000259" key="8">
    <source>
        <dbReference type="PROSITE" id="PS50181"/>
    </source>
</evidence>
<dbReference type="WBParaSite" id="ALUE_0001540401-mRNA-1">
    <property type="protein sequence ID" value="ALUE_0001540401-mRNA-1"/>
    <property type="gene ID" value="ALUE_0001540401"/>
</dbReference>
<name>A0A9J2Q1D9_ASCLU</name>
<dbReference type="GO" id="GO:0010992">
    <property type="term" value="P:ubiquitin recycling"/>
    <property type="evidence" value="ECO:0007669"/>
    <property type="project" value="TreeGrafter"/>
</dbReference>
<dbReference type="HAMAP" id="MF_01116">
    <property type="entry name" value="TSR3"/>
    <property type="match status" value="1"/>
</dbReference>
<dbReference type="Gene3D" id="3.30.200.20">
    <property type="entry name" value="Phosphorylase Kinase, domain 1"/>
    <property type="match status" value="1"/>
</dbReference>
<dbReference type="InterPro" id="IPR015943">
    <property type="entry name" value="WD40/YVTN_repeat-like_dom_sf"/>
</dbReference>
<dbReference type="Proteomes" id="UP000036681">
    <property type="component" value="Unplaced"/>
</dbReference>
<dbReference type="GO" id="GO:0000455">
    <property type="term" value="P:enzyme-directed rRNA pseudouridine synthesis"/>
    <property type="evidence" value="ECO:0007669"/>
    <property type="project" value="UniProtKB-UniRule"/>
</dbReference>
<keyword evidence="2 5" id="KW-0853">WD repeat</keyword>
<feature type="binding site" evidence="4">
    <location>
        <position position="651"/>
    </location>
    <ligand>
        <name>S-adenosyl-L-methionine</name>
        <dbReference type="ChEBI" id="CHEBI:59789"/>
    </ligand>
</feature>
<dbReference type="PROSITE" id="PS50181">
    <property type="entry name" value="FBOX"/>
    <property type="match status" value="1"/>
</dbReference>
<dbReference type="GO" id="GO:0004672">
    <property type="term" value="F:protein kinase activity"/>
    <property type="evidence" value="ECO:0007669"/>
    <property type="project" value="InterPro"/>
</dbReference>
<dbReference type="SUPFAM" id="SSF56112">
    <property type="entry name" value="Protein kinase-like (PK-like)"/>
    <property type="match status" value="1"/>
</dbReference>
<dbReference type="PROSITE" id="PS00678">
    <property type="entry name" value="WD_REPEATS_1"/>
    <property type="match status" value="3"/>
</dbReference>
<dbReference type="PROSITE" id="PS50294">
    <property type="entry name" value="WD_REPEATS_REGION"/>
    <property type="match status" value="3"/>
</dbReference>
<reference evidence="10" key="1">
    <citation type="submission" date="2023-03" db="UniProtKB">
        <authorList>
            <consortium name="WormBaseParasite"/>
        </authorList>
    </citation>
    <scope>IDENTIFICATION</scope>
</reference>
<dbReference type="SUPFAM" id="SSF81383">
    <property type="entry name" value="F-box domain"/>
    <property type="match status" value="1"/>
</dbReference>
<feature type="compositionally biased region" description="Acidic residues" evidence="6">
    <location>
        <begin position="614"/>
        <end position="629"/>
    </location>
</feature>
<evidence type="ECO:0000256" key="2">
    <source>
        <dbReference type="ARBA" id="ARBA00022574"/>
    </source>
</evidence>
<dbReference type="InterPro" id="IPR008266">
    <property type="entry name" value="Tyr_kinase_AS"/>
</dbReference>
<evidence type="ECO:0000313" key="10">
    <source>
        <dbReference type="WBParaSite" id="ALUE_0001540401-mRNA-1"/>
    </source>
</evidence>
<dbReference type="Gene3D" id="1.20.1280.50">
    <property type="match status" value="1"/>
</dbReference>
<organism evidence="9 10">
    <name type="scientific">Ascaris lumbricoides</name>
    <name type="common">Giant roundworm</name>
    <dbReference type="NCBI Taxonomy" id="6252"/>
    <lineage>
        <taxon>Eukaryota</taxon>
        <taxon>Metazoa</taxon>
        <taxon>Ecdysozoa</taxon>
        <taxon>Nematoda</taxon>
        <taxon>Chromadorea</taxon>
        <taxon>Rhabditida</taxon>
        <taxon>Spirurina</taxon>
        <taxon>Ascaridomorpha</taxon>
        <taxon>Ascaridoidea</taxon>
        <taxon>Ascarididae</taxon>
        <taxon>Ascaris</taxon>
    </lineage>
</organism>
<evidence type="ECO:0000256" key="5">
    <source>
        <dbReference type="PROSITE-ProRule" id="PRU00221"/>
    </source>
</evidence>
<proteinExistence type="inferred from homology"/>